<reference evidence="1" key="1">
    <citation type="journal article" date="2019" name="bioRxiv">
        <title>The Genome of the Zebra Mussel, Dreissena polymorpha: A Resource for Invasive Species Research.</title>
        <authorList>
            <person name="McCartney M.A."/>
            <person name="Auch B."/>
            <person name="Kono T."/>
            <person name="Mallez S."/>
            <person name="Zhang Y."/>
            <person name="Obille A."/>
            <person name="Becker A."/>
            <person name="Abrahante J.E."/>
            <person name="Garbe J."/>
            <person name="Badalamenti J.P."/>
            <person name="Herman A."/>
            <person name="Mangelson H."/>
            <person name="Liachko I."/>
            <person name="Sullivan S."/>
            <person name="Sone E.D."/>
            <person name="Koren S."/>
            <person name="Silverstein K.A.T."/>
            <person name="Beckman K.B."/>
            <person name="Gohl D.M."/>
        </authorList>
    </citation>
    <scope>NUCLEOTIDE SEQUENCE</scope>
    <source>
        <strain evidence="1">Duluth1</strain>
        <tissue evidence="1">Whole animal</tissue>
    </source>
</reference>
<reference evidence="1" key="2">
    <citation type="submission" date="2020-11" db="EMBL/GenBank/DDBJ databases">
        <authorList>
            <person name="McCartney M.A."/>
            <person name="Auch B."/>
            <person name="Kono T."/>
            <person name="Mallez S."/>
            <person name="Becker A."/>
            <person name="Gohl D.M."/>
            <person name="Silverstein K.A.T."/>
            <person name="Koren S."/>
            <person name="Bechman K.B."/>
            <person name="Herman A."/>
            <person name="Abrahante J.E."/>
            <person name="Garbe J."/>
        </authorList>
    </citation>
    <scope>NUCLEOTIDE SEQUENCE</scope>
    <source>
        <strain evidence="1">Duluth1</strain>
        <tissue evidence="1">Whole animal</tissue>
    </source>
</reference>
<dbReference type="PANTHER" id="PTHR43084:SF1">
    <property type="entry name" value="PERSULFIDE DIOXYGENASE ETHE1, MITOCHONDRIAL"/>
    <property type="match status" value="1"/>
</dbReference>
<name>A0A9D3YKQ9_DREPO</name>
<dbReference type="InterPro" id="IPR036866">
    <property type="entry name" value="RibonucZ/Hydroxyglut_hydro"/>
</dbReference>
<evidence type="ECO:0000313" key="2">
    <source>
        <dbReference type="Proteomes" id="UP000828390"/>
    </source>
</evidence>
<dbReference type="Proteomes" id="UP000828390">
    <property type="component" value="Unassembled WGS sequence"/>
</dbReference>
<keyword evidence="2" id="KW-1185">Reference proteome</keyword>
<dbReference type="PANTHER" id="PTHR43084">
    <property type="entry name" value="PERSULFIDE DIOXYGENASE ETHE1"/>
    <property type="match status" value="1"/>
</dbReference>
<organism evidence="1 2">
    <name type="scientific">Dreissena polymorpha</name>
    <name type="common">Zebra mussel</name>
    <name type="synonym">Mytilus polymorpha</name>
    <dbReference type="NCBI Taxonomy" id="45954"/>
    <lineage>
        <taxon>Eukaryota</taxon>
        <taxon>Metazoa</taxon>
        <taxon>Spiralia</taxon>
        <taxon>Lophotrochozoa</taxon>
        <taxon>Mollusca</taxon>
        <taxon>Bivalvia</taxon>
        <taxon>Autobranchia</taxon>
        <taxon>Heteroconchia</taxon>
        <taxon>Euheterodonta</taxon>
        <taxon>Imparidentia</taxon>
        <taxon>Neoheterodontei</taxon>
        <taxon>Myida</taxon>
        <taxon>Dreissenoidea</taxon>
        <taxon>Dreissenidae</taxon>
        <taxon>Dreissena</taxon>
    </lineage>
</organism>
<dbReference type="SUPFAM" id="SSF56281">
    <property type="entry name" value="Metallo-hydrolase/oxidoreductase"/>
    <property type="match status" value="1"/>
</dbReference>
<dbReference type="GO" id="GO:0070813">
    <property type="term" value="P:hydrogen sulfide metabolic process"/>
    <property type="evidence" value="ECO:0007669"/>
    <property type="project" value="TreeGrafter"/>
</dbReference>
<dbReference type="GO" id="GO:0005739">
    <property type="term" value="C:mitochondrion"/>
    <property type="evidence" value="ECO:0007669"/>
    <property type="project" value="TreeGrafter"/>
</dbReference>
<gene>
    <name evidence="1" type="ORF">DPMN_077571</name>
</gene>
<dbReference type="Gene3D" id="3.60.15.10">
    <property type="entry name" value="Ribonuclease Z/Hydroxyacylglutathione hydrolase-like"/>
    <property type="match status" value="1"/>
</dbReference>
<dbReference type="EMBL" id="JAIWYP010000015">
    <property type="protein sequence ID" value="KAH3702547.1"/>
    <property type="molecule type" value="Genomic_DNA"/>
</dbReference>
<dbReference type="GO" id="GO:0050313">
    <property type="term" value="F:sulfur dioxygenase activity"/>
    <property type="evidence" value="ECO:0007669"/>
    <property type="project" value="TreeGrafter"/>
</dbReference>
<dbReference type="GO" id="GO:0006749">
    <property type="term" value="P:glutathione metabolic process"/>
    <property type="evidence" value="ECO:0007669"/>
    <property type="project" value="TreeGrafter"/>
</dbReference>
<dbReference type="AlphaFoldDB" id="A0A9D3YKQ9"/>
<evidence type="ECO:0000313" key="1">
    <source>
        <dbReference type="EMBL" id="KAH3702547.1"/>
    </source>
</evidence>
<proteinExistence type="predicted"/>
<sequence length="83" mass="9741">MNFTFQLLEYNFKSFTFQSLEFKSFTFQLLEYKSFTYTYLLADPDTKEAILIDPVLETVDRDVKIVKDMGLKLLYGGRKGLCC</sequence>
<accession>A0A9D3YKQ9</accession>
<protein>
    <submittedName>
        <fullName evidence="1">Uncharacterized protein</fullName>
    </submittedName>
</protein>
<comment type="caution">
    <text evidence="1">The sequence shown here is derived from an EMBL/GenBank/DDBJ whole genome shotgun (WGS) entry which is preliminary data.</text>
</comment>
<dbReference type="InterPro" id="IPR051682">
    <property type="entry name" value="Mito_Persulfide_Diox"/>
</dbReference>